<keyword evidence="3" id="KW-0732">Signal</keyword>
<reference evidence="7" key="1">
    <citation type="submission" date="2020-02" db="EMBL/GenBank/DDBJ databases">
        <title>Delineation of the pyrene-degrading pathway in Roseobacter clade bacteria by genomic analysis.</title>
        <authorList>
            <person name="Zhou H."/>
            <person name="Wang H."/>
        </authorList>
    </citation>
    <scope>NUCLEOTIDE SEQUENCE</scope>
    <source>
        <strain evidence="7">PrR005</strain>
    </source>
</reference>
<protein>
    <recommendedName>
        <fullName evidence="6">Serine protease</fullName>
        <ecNumber evidence="6">3.4.21.-</ecNumber>
    </recommendedName>
</protein>
<name>A0A6B2NV99_9RHOB</name>
<evidence type="ECO:0000256" key="4">
    <source>
        <dbReference type="ARBA" id="ARBA00022801"/>
    </source>
</evidence>
<dbReference type="InterPro" id="IPR008256">
    <property type="entry name" value="Peptidase_S1B"/>
</dbReference>
<keyword evidence="4 6" id="KW-0378">Hydrolase</keyword>
<accession>A0A6B2NV99</accession>
<comment type="similarity">
    <text evidence="1 6">Belongs to the peptidase S1B family.</text>
</comment>
<evidence type="ECO:0000256" key="5">
    <source>
        <dbReference type="ARBA" id="ARBA00022825"/>
    </source>
</evidence>
<sequence>MMNEEWTEERLIASIHGVVSGLRFARPQLRAWYDNWLRARRLPGAPQNFAHAMVVTGQGSGLDPADDGAALCLALAALGGPQPVADCFAGAVAAGLFEAETTETREQYRRRLAQAMATALGRDHENTELQRGETSDELQAFVPENGFWTDPGHLQPAIILGRRRLCRIDTVNAKGKKVNGTGFLVGPSTVLTNFHVVKDVWEVFDQPELISVRFDFSATTGLRDADQPRYSAAKTGWKVAQSGLADWIRGDDYWWDNPGKRLAWLGQVEDTLDYAIIRLDGAPGLQRGWFALDKVEEAEPDGVWIMHHPGSEGQTLTGGRAVHTFPMKSRIFHLATTAKGSSGGLVLNQGGTPIGLHYLGAEAGADPSEPFHQNPTMNVAVTLKAVSEDLKKKNALTQLTSTTDLNLIAGCIGRGQPVFGRQEYFRVLRDLWDGSKRVLRIHVNPFDTPITRPGKSFSFSILQHFFAAPENHYILFRAGDIQVDAYRLACDTLATFAPNPAEILPKALDTTTPAYVRRLVSKFMQQVSARLSDKTVWIVLDDLDKHDLSDASGREFLGTLYDQIGQQQNLRLVLVGLREDVQINGLDPALVAHSAINAKSLENPSVIFREWLNERGARDAALDEDGLKFLADIAGAYAGTEAPLERLSQFVTDYVAGAADSLFGSLGTEAPEDT</sequence>
<dbReference type="Gene3D" id="2.40.10.10">
    <property type="entry name" value="Trypsin-like serine proteases"/>
    <property type="match status" value="2"/>
</dbReference>
<evidence type="ECO:0000256" key="3">
    <source>
        <dbReference type="ARBA" id="ARBA00022729"/>
    </source>
</evidence>
<proteinExistence type="inferred from homology"/>
<gene>
    <name evidence="7" type="ORF">G0P99_18860</name>
</gene>
<dbReference type="EMBL" id="JAAGOX010000053">
    <property type="protein sequence ID" value="NDW47010.1"/>
    <property type="molecule type" value="Genomic_DNA"/>
</dbReference>
<dbReference type="Pfam" id="PF13365">
    <property type="entry name" value="Trypsin_2"/>
    <property type="match status" value="1"/>
</dbReference>
<dbReference type="InterPro" id="IPR043504">
    <property type="entry name" value="Peptidase_S1_PA_chymotrypsin"/>
</dbReference>
<evidence type="ECO:0000256" key="2">
    <source>
        <dbReference type="ARBA" id="ARBA00022670"/>
    </source>
</evidence>
<dbReference type="RefSeq" id="WP_164132031.1">
    <property type="nucleotide sequence ID" value="NZ_JAAGOX010000053.1"/>
</dbReference>
<dbReference type="SUPFAM" id="SSF50494">
    <property type="entry name" value="Trypsin-like serine proteases"/>
    <property type="match status" value="1"/>
</dbReference>
<comment type="caution">
    <text evidence="7">The sequence shown here is derived from an EMBL/GenBank/DDBJ whole genome shotgun (WGS) entry which is preliminary data.</text>
</comment>
<evidence type="ECO:0000256" key="6">
    <source>
        <dbReference type="RuleBase" id="RU004296"/>
    </source>
</evidence>
<keyword evidence="2 6" id="KW-0645">Protease</keyword>
<evidence type="ECO:0000313" key="7">
    <source>
        <dbReference type="EMBL" id="NDW47010.1"/>
    </source>
</evidence>
<dbReference type="GO" id="GO:0008236">
    <property type="term" value="F:serine-type peptidase activity"/>
    <property type="evidence" value="ECO:0007669"/>
    <property type="project" value="UniProtKB-KW"/>
</dbReference>
<dbReference type="InterPro" id="IPR009003">
    <property type="entry name" value="Peptidase_S1_PA"/>
</dbReference>
<organism evidence="7">
    <name type="scientific">Ruegeria sp. PrR005</name>
    <dbReference type="NCBI Taxonomy" id="2706882"/>
    <lineage>
        <taxon>Bacteria</taxon>
        <taxon>Pseudomonadati</taxon>
        <taxon>Pseudomonadota</taxon>
        <taxon>Alphaproteobacteria</taxon>
        <taxon>Rhodobacterales</taxon>
        <taxon>Roseobacteraceae</taxon>
        <taxon>Ruegeria</taxon>
    </lineage>
</organism>
<dbReference type="PROSITE" id="PS00672">
    <property type="entry name" value="V8_HIS"/>
    <property type="match status" value="1"/>
</dbReference>
<dbReference type="AlphaFoldDB" id="A0A6B2NV99"/>
<dbReference type="GO" id="GO:0006508">
    <property type="term" value="P:proteolysis"/>
    <property type="evidence" value="ECO:0007669"/>
    <property type="project" value="UniProtKB-KW"/>
</dbReference>
<dbReference type="EC" id="3.4.21.-" evidence="6"/>
<dbReference type="PRINTS" id="PR00839">
    <property type="entry name" value="V8PROTEASE"/>
</dbReference>
<keyword evidence="5 6" id="KW-0720">Serine protease</keyword>
<dbReference type="InterPro" id="IPR028301">
    <property type="entry name" value="V8_his_AS"/>
</dbReference>
<evidence type="ECO:0000256" key="1">
    <source>
        <dbReference type="ARBA" id="ARBA00008764"/>
    </source>
</evidence>